<dbReference type="KEGG" id="aoz:HUE56_29900"/>
<evidence type="ECO:0008006" key="4">
    <source>
        <dbReference type="Google" id="ProtNLM"/>
    </source>
</evidence>
<accession>A0A6N1AU01</accession>
<dbReference type="Proteomes" id="UP000509702">
    <property type="component" value="Plasmid unnamed7"/>
</dbReference>
<evidence type="ECO:0000313" key="2">
    <source>
        <dbReference type="EMBL" id="QKS54718.1"/>
    </source>
</evidence>
<proteinExistence type="predicted"/>
<dbReference type="Gene3D" id="1.20.5.340">
    <property type="match status" value="1"/>
</dbReference>
<evidence type="ECO:0000313" key="3">
    <source>
        <dbReference type="Proteomes" id="UP000509702"/>
    </source>
</evidence>
<dbReference type="AlphaFoldDB" id="A0A6N1AU01"/>
<keyword evidence="1" id="KW-0175">Coiled coil</keyword>
<gene>
    <name evidence="2" type="ORF">HUE56_29900</name>
</gene>
<keyword evidence="3" id="KW-1185">Reference proteome</keyword>
<geneLocation type="plasmid" evidence="2 3">
    <name>unnamed7</name>
</geneLocation>
<evidence type="ECO:0000256" key="1">
    <source>
        <dbReference type="SAM" id="Coils"/>
    </source>
</evidence>
<name>A0A6N1AU01_9PROT</name>
<protein>
    <recommendedName>
        <fullName evidence="4">DUF1640 domain-containing protein</fullName>
    </recommendedName>
</protein>
<dbReference type="EMBL" id="CP054622">
    <property type="protein sequence ID" value="QKS54718.1"/>
    <property type="molecule type" value="Genomic_DNA"/>
</dbReference>
<organism evidence="2 3">
    <name type="scientific">Azospirillum oryzae</name>
    <dbReference type="NCBI Taxonomy" id="286727"/>
    <lineage>
        <taxon>Bacteria</taxon>
        <taxon>Pseudomonadati</taxon>
        <taxon>Pseudomonadota</taxon>
        <taxon>Alphaproteobacteria</taxon>
        <taxon>Rhodospirillales</taxon>
        <taxon>Azospirillaceae</taxon>
        <taxon>Azospirillum</taxon>
    </lineage>
</organism>
<dbReference type="RefSeq" id="WP_109155067.1">
    <property type="nucleotide sequence ID" value="NZ_BSOV01000001.1"/>
</dbReference>
<keyword evidence="2" id="KW-0614">Plasmid</keyword>
<reference evidence="2 3" key="1">
    <citation type="submission" date="2020-06" db="EMBL/GenBank/DDBJ databases">
        <title>Complete genome of Azosprillum oryzae KACC14407.</title>
        <authorList>
            <person name="Kim M."/>
            <person name="Park Y.-J."/>
            <person name="Shin J.-H."/>
        </authorList>
    </citation>
    <scope>NUCLEOTIDE SEQUENCE [LARGE SCALE GENOMIC DNA]</scope>
    <source>
        <strain evidence="2 3">KACC 14407</strain>
        <plasmid evidence="2 3">unnamed7</plasmid>
    </source>
</reference>
<sequence>MSVDRLFEYEEELRAGGAPNAEVFTKALRGVLRELKQERSGMEASVTELKGGIDKLDGRFDKLDASIDKLDDRIDKLDGRVDKLDHKVDAVELRLNARIDLVKAELTTEIRNSSLEIMKAMNNQLYKTMGSIGTIIAVFYLVEKFT</sequence>
<feature type="coiled-coil region" evidence="1">
    <location>
        <begin position="53"/>
        <end position="123"/>
    </location>
</feature>